<dbReference type="InterPro" id="IPR027417">
    <property type="entry name" value="P-loop_NTPase"/>
</dbReference>
<dbReference type="GO" id="GO:0005524">
    <property type="term" value="F:ATP binding"/>
    <property type="evidence" value="ECO:0007669"/>
    <property type="project" value="InterPro"/>
</dbReference>
<evidence type="ECO:0000313" key="2">
    <source>
        <dbReference type="EMBL" id="VAW37420.1"/>
    </source>
</evidence>
<dbReference type="InterPro" id="IPR003959">
    <property type="entry name" value="ATPase_AAA_core"/>
</dbReference>
<reference evidence="2" key="1">
    <citation type="submission" date="2018-06" db="EMBL/GenBank/DDBJ databases">
        <authorList>
            <person name="Zhirakovskaya E."/>
        </authorList>
    </citation>
    <scope>NUCLEOTIDE SEQUENCE</scope>
</reference>
<evidence type="ECO:0000259" key="1">
    <source>
        <dbReference type="Pfam" id="PF00004"/>
    </source>
</evidence>
<sequence>MSDNSSKLLLIGSKVRIVNLPIKEVSLLAEGSLPAYGYNPGDFIELLAGPVKVEKGRLEQCRAWLSGYIASLEKSPVINAVSYGEPKEIYQIFRQRAADKDTGHGWFMFQQILPSEGRIPECNQLELAKHEAVLSGNAGIVVIDDSGRPPCLAAELLTRNDKPWVIAMGISAAHWQDWALRFKTDFHLLCRLADLETTRMEMDSSVNWESIVAMAIKALKSPEVGLWDSATDRFCCHIIVEMYPHGILYLGPNGYYFRHRPGSLPEKSSPRYKGSTPCYDTLLTSMLVRDCLESNSPPFCRNYFYDFSCRVLANWHLLYEQGYSFANGLHLPRLDFSASFQNGRPCSNADLLTDPYFIELDHKGLDFDGNLEKVACQAWDADKKKALRVLFPFKSAYAVELAGQPQAPSQALTVICEVLHHLKEEVSWKRGFERLRLYHVGNLRTTDPVEIEPVVTLQHVMSSYAMRQRVQRPLCVGVFGPPGSGKSFSVKEVARVIAGKFASDPFEFFEFNLTQFGGPDEINSAIEPVRATVAKGKIPIVFWDEFDCRYDNHEFGYLRYFLPAMQDGVTYVNGTPYNIGRAIFVFAGGVKASWEDMERLLTDDDPKALQFTKTLKIPDFMSRLRVVLDIEGINMGEHLFSDSASPLELEELRRILMKRAFIIAHQMDTHWKQAARKTSGLLLRLLLARYKFGARSIEAVIESSGAVDRLVYGLPELIAPAAARIHATWRVELERKVDAIRKGLGVRAVW</sequence>
<feature type="domain" description="ATPase AAA-type core" evidence="1">
    <location>
        <begin position="478"/>
        <end position="548"/>
    </location>
</feature>
<accession>A0A3B0V9I1</accession>
<proteinExistence type="predicted"/>
<name>A0A3B0V9I1_9ZZZZ</name>
<protein>
    <recommendedName>
        <fullName evidence="1">ATPase AAA-type core domain-containing protein</fullName>
    </recommendedName>
</protein>
<dbReference type="AlphaFoldDB" id="A0A3B0V9I1"/>
<gene>
    <name evidence="2" type="ORF">MNBD_DELTA03-180</name>
</gene>
<dbReference type="SUPFAM" id="SSF52540">
    <property type="entry name" value="P-loop containing nucleoside triphosphate hydrolases"/>
    <property type="match status" value="1"/>
</dbReference>
<dbReference type="GO" id="GO:0016887">
    <property type="term" value="F:ATP hydrolysis activity"/>
    <property type="evidence" value="ECO:0007669"/>
    <property type="project" value="InterPro"/>
</dbReference>
<dbReference type="Pfam" id="PF00004">
    <property type="entry name" value="AAA"/>
    <property type="match status" value="1"/>
</dbReference>
<dbReference type="EMBL" id="UOEX01000210">
    <property type="protein sequence ID" value="VAW37420.1"/>
    <property type="molecule type" value="Genomic_DNA"/>
</dbReference>
<dbReference type="Gene3D" id="3.40.50.300">
    <property type="entry name" value="P-loop containing nucleotide triphosphate hydrolases"/>
    <property type="match status" value="1"/>
</dbReference>
<organism evidence="2">
    <name type="scientific">hydrothermal vent metagenome</name>
    <dbReference type="NCBI Taxonomy" id="652676"/>
    <lineage>
        <taxon>unclassified sequences</taxon>
        <taxon>metagenomes</taxon>
        <taxon>ecological metagenomes</taxon>
    </lineage>
</organism>